<evidence type="ECO:0000256" key="1">
    <source>
        <dbReference type="ARBA" id="ARBA00022679"/>
    </source>
</evidence>
<dbReference type="SUPFAM" id="SSF53756">
    <property type="entry name" value="UDP-Glycosyltransferase/glycogen phosphorylase"/>
    <property type="match status" value="1"/>
</dbReference>
<dbReference type="PANTHER" id="PTHR46401:SF2">
    <property type="entry name" value="GLYCOSYLTRANSFERASE WBBK-RELATED"/>
    <property type="match status" value="1"/>
</dbReference>
<proteinExistence type="predicted"/>
<sequence length="108" mass="11350">MFLSLDEGFGIPPLEALHFGAPVLAADIAVLHETLGDDAHFADPRDVPSIAAGVRAGLDAPRTEGPVDRGFSWDATVDGLRAAAAQVADRPRRGTERARRSRQHAAGG</sequence>
<keyword evidence="1" id="KW-0808">Transferase</keyword>
<feature type="domain" description="Glycosyl transferase family 1" evidence="3">
    <location>
        <begin position="2"/>
        <end position="58"/>
    </location>
</feature>
<dbReference type="EMBL" id="BSUZ01000001">
    <property type="protein sequence ID" value="GMA86218.1"/>
    <property type="molecule type" value="Genomic_DNA"/>
</dbReference>
<dbReference type="Pfam" id="PF00534">
    <property type="entry name" value="Glycos_transf_1"/>
    <property type="match status" value="1"/>
</dbReference>
<dbReference type="Proteomes" id="UP001157017">
    <property type="component" value="Unassembled WGS sequence"/>
</dbReference>
<keyword evidence="5" id="KW-1185">Reference proteome</keyword>
<organism evidence="4 5">
    <name type="scientific">Angustibacter aerolatus</name>
    <dbReference type="NCBI Taxonomy" id="1162965"/>
    <lineage>
        <taxon>Bacteria</taxon>
        <taxon>Bacillati</taxon>
        <taxon>Actinomycetota</taxon>
        <taxon>Actinomycetes</taxon>
        <taxon>Kineosporiales</taxon>
        <taxon>Kineosporiaceae</taxon>
    </lineage>
</organism>
<evidence type="ECO:0000259" key="3">
    <source>
        <dbReference type="Pfam" id="PF00534"/>
    </source>
</evidence>
<dbReference type="PANTHER" id="PTHR46401">
    <property type="entry name" value="GLYCOSYLTRANSFERASE WBBK-RELATED"/>
    <property type="match status" value="1"/>
</dbReference>
<reference evidence="5" key="1">
    <citation type="journal article" date="2019" name="Int. J. Syst. Evol. Microbiol.">
        <title>The Global Catalogue of Microorganisms (GCM) 10K type strain sequencing project: providing services to taxonomists for standard genome sequencing and annotation.</title>
        <authorList>
            <consortium name="The Broad Institute Genomics Platform"/>
            <consortium name="The Broad Institute Genome Sequencing Center for Infectious Disease"/>
            <person name="Wu L."/>
            <person name="Ma J."/>
        </authorList>
    </citation>
    <scope>NUCLEOTIDE SEQUENCE [LARGE SCALE GENOMIC DNA]</scope>
    <source>
        <strain evidence="5">NBRC 108730</strain>
    </source>
</reference>
<evidence type="ECO:0000313" key="5">
    <source>
        <dbReference type="Proteomes" id="UP001157017"/>
    </source>
</evidence>
<feature type="region of interest" description="Disordered" evidence="2">
    <location>
        <begin position="84"/>
        <end position="108"/>
    </location>
</feature>
<dbReference type="Gene3D" id="3.40.50.2000">
    <property type="entry name" value="Glycogen Phosphorylase B"/>
    <property type="match status" value="1"/>
</dbReference>
<accession>A0ABQ6JDJ1</accession>
<feature type="compositionally biased region" description="Basic and acidic residues" evidence="2">
    <location>
        <begin position="89"/>
        <end position="98"/>
    </location>
</feature>
<dbReference type="InterPro" id="IPR001296">
    <property type="entry name" value="Glyco_trans_1"/>
</dbReference>
<name>A0ABQ6JDJ1_9ACTN</name>
<comment type="caution">
    <text evidence="4">The sequence shown here is derived from an EMBL/GenBank/DDBJ whole genome shotgun (WGS) entry which is preliminary data.</text>
</comment>
<feature type="compositionally biased region" description="Basic residues" evidence="2">
    <location>
        <begin position="99"/>
        <end position="108"/>
    </location>
</feature>
<protein>
    <recommendedName>
        <fullName evidence="3">Glycosyl transferase family 1 domain-containing protein</fullName>
    </recommendedName>
</protein>
<evidence type="ECO:0000313" key="4">
    <source>
        <dbReference type="EMBL" id="GMA86218.1"/>
    </source>
</evidence>
<gene>
    <name evidence="4" type="ORF">GCM10025868_14680</name>
</gene>
<evidence type="ECO:0000256" key="2">
    <source>
        <dbReference type="SAM" id="MobiDB-lite"/>
    </source>
</evidence>